<sequence>MSADDWAALLAAHPIFTPSNTQSSRELDASTSKNGAERHQVMILKDADLIVAVGSEIRIASLGAARPSGTKGYKTLHTPNLQFEIHQIALNPSGKLLAVAGASQVGVVVLPRSGFSRLVPDTIDCKSLQVGQFYHAAKLSPHIAKIQWHPWGEAGSTLMVMSEDGKLREYDISVDTEEPQQVLSFVPEKKTKSFVAEDASEREVASFCLGQGRADWGPLTVYAIMKSGDVYSICPYMPQNASIPSSYVHSLECFISAKQEFLSQTQEQGSSSTTRNLSTLYDYQHKYVTALLKQLPPGTVFPASSRSVLMHPPTTIKARPARQGPFLLQPAPRTLEGSDGGDATDIMYLAFGSDDDDVDEEGGGTEHLGVVVLSHQDGKIDVCLDVEKVEARWDMGGSKRESAGLPMLAVYETVDLGLVAMLTGQLDLIQGNHPVLFADPIHDDTVYVYHAFGVHTLHLGPMLQSLALALKAGDDGGALNAALEKSSGAAVTPILTTFSVERRCSNPVMAVAVPNDVYLTYSIFILTSAMRITTFPLNLRSDRPPSRGGNSQPPSTLPDSHSAQQPQAPSKWLTPREGPPAYISLLANAPYTPPECLTRASSGLPVNPRLSLPPSPVKGASSGGKGDFMLTPDVLRYLGTTVAALCGQMQDVQLAYRAAEARATLQTAEQKRLSDKCVELESTLHSLKGQRRTDTDERFARVREEQRALHSRLERMLRALMNRASPELSEHETKWFGELKRMQSEIVGAGRYDEGSLVARTRLLEREYERLMPNLQALVEKEKTRNKMAPNLGVSQAFEFGARSNIEQARISKVEDELVQLASRLNLNLTRPPSEREI</sequence>
<evidence type="ECO:0000313" key="10">
    <source>
        <dbReference type="Proteomes" id="UP001362999"/>
    </source>
</evidence>
<evidence type="ECO:0000256" key="8">
    <source>
        <dbReference type="SAM" id="MobiDB-lite"/>
    </source>
</evidence>
<keyword evidence="3" id="KW-0509">mRNA transport</keyword>
<dbReference type="Proteomes" id="UP001362999">
    <property type="component" value="Unassembled WGS sequence"/>
</dbReference>
<keyword evidence="5" id="KW-0811">Translocation</keyword>
<dbReference type="PANTHER" id="PTHR13257">
    <property type="entry name" value="NUCLEOPORIN NUP84-RELATED"/>
    <property type="match status" value="1"/>
</dbReference>
<reference evidence="9 10" key="1">
    <citation type="journal article" date="2024" name="J Genomics">
        <title>Draft genome sequencing and assembly of Favolaschia claudopus CIRM-BRFM 2984 isolated from oak limbs.</title>
        <authorList>
            <person name="Navarro D."/>
            <person name="Drula E."/>
            <person name="Chaduli D."/>
            <person name="Cazenave R."/>
            <person name="Ahrendt S."/>
            <person name="Wang J."/>
            <person name="Lipzen A."/>
            <person name="Daum C."/>
            <person name="Barry K."/>
            <person name="Grigoriev I.V."/>
            <person name="Favel A."/>
            <person name="Rosso M.N."/>
            <person name="Martin F."/>
        </authorList>
    </citation>
    <scope>NUCLEOTIDE SEQUENCE [LARGE SCALE GENOMIC DNA]</scope>
    <source>
        <strain evidence="9 10">CIRM-BRFM 2984</strain>
    </source>
</reference>
<proteinExistence type="predicted"/>
<dbReference type="EMBL" id="JAWWNJ010000002">
    <property type="protein sequence ID" value="KAK7061569.1"/>
    <property type="molecule type" value="Genomic_DNA"/>
</dbReference>
<accession>A0AAW0E843</accession>
<dbReference type="GO" id="GO:0017056">
    <property type="term" value="F:structural constituent of nuclear pore"/>
    <property type="evidence" value="ECO:0007669"/>
    <property type="project" value="InterPro"/>
</dbReference>
<evidence type="ECO:0000256" key="4">
    <source>
        <dbReference type="ARBA" id="ARBA00022927"/>
    </source>
</evidence>
<dbReference type="InterPro" id="IPR019321">
    <property type="entry name" value="Nucleoporin_Nup88"/>
</dbReference>
<evidence type="ECO:0000256" key="5">
    <source>
        <dbReference type="ARBA" id="ARBA00023010"/>
    </source>
</evidence>
<keyword evidence="2" id="KW-0813">Transport</keyword>
<dbReference type="InterPro" id="IPR037700">
    <property type="entry name" value="NUP88/NUP82"/>
</dbReference>
<name>A0AAW0E843_9AGAR</name>
<dbReference type="PANTHER" id="PTHR13257:SF0">
    <property type="entry name" value="NUCLEAR PORE COMPLEX PROTEIN NUP88"/>
    <property type="match status" value="1"/>
</dbReference>
<dbReference type="GO" id="GO:0000055">
    <property type="term" value="P:ribosomal large subunit export from nucleus"/>
    <property type="evidence" value="ECO:0007669"/>
    <property type="project" value="InterPro"/>
</dbReference>
<dbReference type="GO" id="GO:0006406">
    <property type="term" value="P:mRNA export from nucleus"/>
    <property type="evidence" value="ECO:0007669"/>
    <property type="project" value="TreeGrafter"/>
</dbReference>
<feature type="region of interest" description="Disordered" evidence="8">
    <location>
        <begin position="539"/>
        <end position="574"/>
    </location>
</feature>
<dbReference type="GO" id="GO:0005643">
    <property type="term" value="C:nuclear pore"/>
    <property type="evidence" value="ECO:0007669"/>
    <property type="project" value="UniProtKB-SubCell"/>
</dbReference>
<protein>
    <submittedName>
        <fullName evidence="9">Uncharacterized protein</fullName>
    </submittedName>
</protein>
<dbReference type="SUPFAM" id="SSF50978">
    <property type="entry name" value="WD40 repeat-like"/>
    <property type="match status" value="1"/>
</dbReference>
<evidence type="ECO:0000256" key="7">
    <source>
        <dbReference type="ARBA" id="ARBA00023242"/>
    </source>
</evidence>
<comment type="subcellular location">
    <subcellularLocation>
        <location evidence="1">Nucleus</location>
        <location evidence="1">Nuclear pore complex</location>
    </subcellularLocation>
</comment>
<evidence type="ECO:0000313" key="9">
    <source>
        <dbReference type="EMBL" id="KAK7061569.1"/>
    </source>
</evidence>
<evidence type="ECO:0000256" key="2">
    <source>
        <dbReference type="ARBA" id="ARBA00022448"/>
    </source>
</evidence>
<comment type="caution">
    <text evidence="9">The sequence shown here is derived from an EMBL/GenBank/DDBJ whole genome shotgun (WGS) entry which is preliminary data.</text>
</comment>
<gene>
    <name evidence="9" type="ORF">R3P38DRAFT_2830209</name>
</gene>
<evidence type="ECO:0000256" key="1">
    <source>
        <dbReference type="ARBA" id="ARBA00004567"/>
    </source>
</evidence>
<evidence type="ECO:0000256" key="6">
    <source>
        <dbReference type="ARBA" id="ARBA00023132"/>
    </source>
</evidence>
<dbReference type="InterPro" id="IPR036322">
    <property type="entry name" value="WD40_repeat_dom_sf"/>
</dbReference>
<keyword evidence="10" id="KW-1185">Reference proteome</keyword>
<keyword evidence="6" id="KW-0906">Nuclear pore complex</keyword>
<keyword evidence="7" id="KW-0539">Nucleus</keyword>
<feature type="compositionally biased region" description="Polar residues" evidence="8">
    <location>
        <begin position="548"/>
        <end position="568"/>
    </location>
</feature>
<evidence type="ECO:0000256" key="3">
    <source>
        <dbReference type="ARBA" id="ARBA00022816"/>
    </source>
</evidence>
<organism evidence="9 10">
    <name type="scientific">Favolaschia claudopus</name>
    <dbReference type="NCBI Taxonomy" id="2862362"/>
    <lineage>
        <taxon>Eukaryota</taxon>
        <taxon>Fungi</taxon>
        <taxon>Dikarya</taxon>
        <taxon>Basidiomycota</taxon>
        <taxon>Agaricomycotina</taxon>
        <taxon>Agaricomycetes</taxon>
        <taxon>Agaricomycetidae</taxon>
        <taxon>Agaricales</taxon>
        <taxon>Marasmiineae</taxon>
        <taxon>Mycenaceae</taxon>
        <taxon>Favolaschia</taxon>
    </lineage>
</organism>
<keyword evidence="4" id="KW-0653">Protein transport</keyword>
<dbReference type="AlphaFoldDB" id="A0AAW0E843"/>
<dbReference type="GO" id="GO:0000056">
    <property type="term" value="P:ribosomal small subunit export from nucleus"/>
    <property type="evidence" value="ECO:0007669"/>
    <property type="project" value="InterPro"/>
</dbReference>
<dbReference type="GO" id="GO:0006606">
    <property type="term" value="P:protein import into nucleus"/>
    <property type="evidence" value="ECO:0007669"/>
    <property type="project" value="TreeGrafter"/>
</dbReference>
<dbReference type="Pfam" id="PF10168">
    <property type="entry name" value="Nup88"/>
    <property type="match status" value="1"/>
</dbReference>